<comment type="caution">
    <text evidence="1">The sequence shown here is derived from an EMBL/GenBank/DDBJ whole genome shotgun (WGS) entry which is preliminary data.</text>
</comment>
<proteinExistence type="predicted"/>
<name>A0ABS8V325_DATST</name>
<evidence type="ECO:0000313" key="1">
    <source>
        <dbReference type="EMBL" id="MCD9641555.1"/>
    </source>
</evidence>
<protein>
    <submittedName>
        <fullName evidence="1">Uncharacterized protein</fullName>
    </submittedName>
</protein>
<accession>A0ABS8V325</accession>
<reference evidence="1 2" key="1">
    <citation type="journal article" date="2021" name="BMC Genomics">
        <title>Datura genome reveals duplications of psychoactive alkaloid biosynthetic genes and high mutation rate following tissue culture.</title>
        <authorList>
            <person name="Rajewski A."/>
            <person name="Carter-House D."/>
            <person name="Stajich J."/>
            <person name="Litt A."/>
        </authorList>
    </citation>
    <scope>NUCLEOTIDE SEQUENCE [LARGE SCALE GENOMIC DNA]</scope>
    <source>
        <strain evidence="1">AR-01</strain>
    </source>
</reference>
<dbReference type="Proteomes" id="UP000823775">
    <property type="component" value="Unassembled WGS sequence"/>
</dbReference>
<sequence length="89" mass="9854">MADQYFNEHKYLDLHLSVIADTDQLHSILSPDDHHLFSSLVNNQRFTGVSRVGIGDPSDEAPMVFQLPGALVGAGTLPVIHELVSVFRR</sequence>
<gene>
    <name evidence="1" type="ORF">HAX54_027783</name>
</gene>
<dbReference type="EMBL" id="JACEIK010003391">
    <property type="protein sequence ID" value="MCD9641555.1"/>
    <property type="molecule type" value="Genomic_DNA"/>
</dbReference>
<evidence type="ECO:0000313" key="2">
    <source>
        <dbReference type="Proteomes" id="UP000823775"/>
    </source>
</evidence>
<organism evidence="1 2">
    <name type="scientific">Datura stramonium</name>
    <name type="common">Jimsonweed</name>
    <name type="synonym">Common thornapple</name>
    <dbReference type="NCBI Taxonomy" id="4076"/>
    <lineage>
        <taxon>Eukaryota</taxon>
        <taxon>Viridiplantae</taxon>
        <taxon>Streptophyta</taxon>
        <taxon>Embryophyta</taxon>
        <taxon>Tracheophyta</taxon>
        <taxon>Spermatophyta</taxon>
        <taxon>Magnoliopsida</taxon>
        <taxon>eudicotyledons</taxon>
        <taxon>Gunneridae</taxon>
        <taxon>Pentapetalae</taxon>
        <taxon>asterids</taxon>
        <taxon>lamiids</taxon>
        <taxon>Solanales</taxon>
        <taxon>Solanaceae</taxon>
        <taxon>Solanoideae</taxon>
        <taxon>Datureae</taxon>
        <taxon>Datura</taxon>
    </lineage>
</organism>
<keyword evidence="2" id="KW-1185">Reference proteome</keyword>